<feature type="region of interest" description="Disordered" evidence="1">
    <location>
        <begin position="1"/>
        <end position="31"/>
    </location>
</feature>
<proteinExistence type="predicted"/>
<protein>
    <submittedName>
        <fullName evidence="2">Uncharacterized protein</fullName>
    </submittedName>
</protein>
<sequence length="45" mass="5058">MDAKLSNTQTRVANCKAGKRRRHGKSRVAEGRGRVGYVLCRDINQ</sequence>
<evidence type="ECO:0000313" key="2">
    <source>
        <dbReference type="EMBL" id="OMO78552.1"/>
    </source>
</evidence>
<gene>
    <name evidence="2" type="ORF">CCACVL1_14317</name>
</gene>
<evidence type="ECO:0000256" key="1">
    <source>
        <dbReference type="SAM" id="MobiDB-lite"/>
    </source>
</evidence>
<dbReference type="EMBL" id="AWWV01010548">
    <property type="protein sequence ID" value="OMO78552.1"/>
    <property type="molecule type" value="Genomic_DNA"/>
</dbReference>
<comment type="caution">
    <text evidence="2">The sequence shown here is derived from an EMBL/GenBank/DDBJ whole genome shotgun (WGS) entry which is preliminary data.</text>
</comment>
<feature type="compositionally biased region" description="Basic residues" evidence="1">
    <location>
        <begin position="17"/>
        <end position="26"/>
    </location>
</feature>
<dbReference type="Proteomes" id="UP000188268">
    <property type="component" value="Unassembled WGS sequence"/>
</dbReference>
<feature type="compositionally biased region" description="Polar residues" evidence="1">
    <location>
        <begin position="1"/>
        <end position="12"/>
    </location>
</feature>
<accession>A0A1R3I7I0</accession>
<evidence type="ECO:0000313" key="3">
    <source>
        <dbReference type="Proteomes" id="UP000188268"/>
    </source>
</evidence>
<organism evidence="2 3">
    <name type="scientific">Corchorus capsularis</name>
    <name type="common">Jute</name>
    <dbReference type="NCBI Taxonomy" id="210143"/>
    <lineage>
        <taxon>Eukaryota</taxon>
        <taxon>Viridiplantae</taxon>
        <taxon>Streptophyta</taxon>
        <taxon>Embryophyta</taxon>
        <taxon>Tracheophyta</taxon>
        <taxon>Spermatophyta</taxon>
        <taxon>Magnoliopsida</taxon>
        <taxon>eudicotyledons</taxon>
        <taxon>Gunneridae</taxon>
        <taxon>Pentapetalae</taxon>
        <taxon>rosids</taxon>
        <taxon>malvids</taxon>
        <taxon>Malvales</taxon>
        <taxon>Malvaceae</taxon>
        <taxon>Grewioideae</taxon>
        <taxon>Apeibeae</taxon>
        <taxon>Corchorus</taxon>
    </lineage>
</organism>
<reference evidence="2 3" key="1">
    <citation type="submission" date="2013-09" db="EMBL/GenBank/DDBJ databases">
        <title>Corchorus capsularis genome sequencing.</title>
        <authorList>
            <person name="Alam M."/>
            <person name="Haque M.S."/>
            <person name="Islam M.S."/>
            <person name="Emdad E.M."/>
            <person name="Islam M.M."/>
            <person name="Ahmed B."/>
            <person name="Halim A."/>
            <person name="Hossen Q.M.M."/>
            <person name="Hossain M.Z."/>
            <person name="Ahmed R."/>
            <person name="Khan M.M."/>
            <person name="Islam R."/>
            <person name="Rashid M.M."/>
            <person name="Khan S.A."/>
            <person name="Rahman M.S."/>
            <person name="Alam M."/>
        </authorList>
    </citation>
    <scope>NUCLEOTIDE SEQUENCE [LARGE SCALE GENOMIC DNA]</scope>
    <source>
        <strain evidence="3">cv. CVL-1</strain>
        <tissue evidence="2">Whole seedling</tissue>
    </source>
</reference>
<keyword evidence="3" id="KW-1185">Reference proteome</keyword>
<name>A0A1R3I7I0_COCAP</name>
<dbReference type="AlphaFoldDB" id="A0A1R3I7I0"/>
<dbReference type="Gramene" id="OMO78552">
    <property type="protein sequence ID" value="OMO78552"/>
    <property type="gene ID" value="CCACVL1_14317"/>
</dbReference>